<dbReference type="Proteomes" id="UP000193719">
    <property type="component" value="Unassembled WGS sequence"/>
</dbReference>
<evidence type="ECO:0000256" key="2">
    <source>
        <dbReference type="ARBA" id="ARBA00022801"/>
    </source>
</evidence>
<dbReference type="GO" id="GO:0005524">
    <property type="term" value="F:ATP binding"/>
    <property type="evidence" value="ECO:0007669"/>
    <property type="project" value="UniProtKB-KW"/>
</dbReference>
<accession>A0A1Y1VK07</accession>
<dbReference type="EMBL" id="MCFH01000004">
    <property type="protein sequence ID" value="ORX58434.1"/>
    <property type="molecule type" value="Genomic_DNA"/>
</dbReference>
<dbReference type="AlphaFoldDB" id="A0A1Y1VK07"/>
<keyword evidence="1" id="KW-0547">Nucleotide-binding</keyword>
<evidence type="ECO:0000313" key="6">
    <source>
        <dbReference type="Proteomes" id="UP000193719"/>
    </source>
</evidence>
<organism evidence="5 6">
    <name type="scientific">Piromyces finnis</name>
    <dbReference type="NCBI Taxonomy" id="1754191"/>
    <lineage>
        <taxon>Eukaryota</taxon>
        <taxon>Fungi</taxon>
        <taxon>Fungi incertae sedis</taxon>
        <taxon>Chytridiomycota</taxon>
        <taxon>Chytridiomycota incertae sedis</taxon>
        <taxon>Neocallimastigomycetes</taxon>
        <taxon>Neocallimastigales</taxon>
        <taxon>Neocallimastigaceae</taxon>
        <taxon>Piromyces</taxon>
    </lineage>
</organism>
<keyword evidence="3" id="KW-0067">ATP-binding</keyword>
<dbReference type="PROSITE" id="PS51206">
    <property type="entry name" value="SF3_HELICASE_1"/>
    <property type="match status" value="1"/>
</dbReference>
<comment type="caution">
    <text evidence="5">The sequence shown here is derived from an EMBL/GenBank/DDBJ whole genome shotgun (WGS) entry which is preliminary data.</text>
</comment>
<evidence type="ECO:0000256" key="3">
    <source>
        <dbReference type="ARBA" id="ARBA00022840"/>
    </source>
</evidence>
<dbReference type="InterPro" id="IPR027417">
    <property type="entry name" value="P-loop_NTPase"/>
</dbReference>
<protein>
    <recommendedName>
        <fullName evidence="4">SF3 helicase domain-containing protein</fullName>
    </recommendedName>
</protein>
<keyword evidence="2" id="KW-0378">Hydrolase</keyword>
<name>A0A1Y1VK07_9FUNG</name>
<evidence type="ECO:0000313" key="5">
    <source>
        <dbReference type="EMBL" id="ORX58434.1"/>
    </source>
</evidence>
<sequence length="335" mass="38347">MQFFQDVFIDEEFITYVFKVLASTLTLGNKLCSFLFFIGSGSNGKTTLSNMLKYALGDYTATPNVSLFLSQSVTADKPNPHMYELNNARIAICEEPDVKSVTITGDAKAITGNVGILRTRILYQNLESIYVDLLPIINTNYKLTITNIDTALIDRIIAIPFLQRFLPKHQKEREEKAGDTHVKIKMVQPLWQGRHLQRLAPAFMHLLLDYYQEDYTKVGMPVIVRKHAKDFILRCDHVGRFIKSKLEDVYGEENTILYDNYQKHEEKSVIHDGEDTTIKEVNDDTIHNNTSISDPFLKLDQLKNISNVLILKLEDVYGVWFLSKVVSSLCNHTYA</sequence>
<evidence type="ECO:0000259" key="4">
    <source>
        <dbReference type="PROSITE" id="PS51206"/>
    </source>
</evidence>
<keyword evidence="6" id="KW-1185">Reference proteome</keyword>
<dbReference type="PANTHER" id="PTHR35372">
    <property type="entry name" value="ATP BINDING PROTEIN-RELATED"/>
    <property type="match status" value="1"/>
</dbReference>
<gene>
    <name evidence="5" type="ORF">BCR36DRAFT_366648</name>
</gene>
<dbReference type="SUPFAM" id="SSF52540">
    <property type="entry name" value="P-loop containing nucleoside triphosphate hydrolases"/>
    <property type="match status" value="1"/>
</dbReference>
<dbReference type="InterPro" id="IPR014015">
    <property type="entry name" value="Helicase_SF3_DNA-vir"/>
</dbReference>
<dbReference type="PANTHER" id="PTHR35372:SF2">
    <property type="entry name" value="SF3 HELICASE DOMAIN-CONTAINING PROTEIN"/>
    <property type="match status" value="1"/>
</dbReference>
<reference evidence="5 6" key="1">
    <citation type="submission" date="2016-08" db="EMBL/GenBank/DDBJ databases">
        <title>Genomes of anaerobic fungi encode conserved fungal cellulosomes for biomass hydrolysis.</title>
        <authorList>
            <consortium name="DOE Joint Genome Institute"/>
            <person name="Haitjema C.H."/>
            <person name="Gilmore S.P."/>
            <person name="Henske J.K."/>
            <person name="Solomon K.V."/>
            <person name="De Groot R."/>
            <person name="Kuo A."/>
            <person name="Mondo S.J."/>
            <person name="Salamov A.A."/>
            <person name="Labutti K."/>
            <person name="Zhao Z."/>
            <person name="Chiniquy J."/>
            <person name="Barry K."/>
            <person name="Brewer H.M."/>
            <person name="Purvine S.O."/>
            <person name="Wright A.T."/>
            <person name="Boxma B."/>
            <person name="Van Alen T."/>
            <person name="Hackstein J.H."/>
            <person name="Baker S.E."/>
            <person name="Grigoriev I.V."/>
            <person name="O'Malley M.A."/>
        </authorList>
    </citation>
    <scope>NUCLEOTIDE SEQUENCE [LARGE SCALE GENOMIC DNA]</scope>
    <source>
        <strain evidence="6">finn</strain>
    </source>
</reference>
<feature type="domain" description="SF3 helicase" evidence="4">
    <location>
        <begin position="12"/>
        <end position="174"/>
    </location>
</feature>
<proteinExistence type="predicted"/>
<dbReference type="InterPro" id="IPR051620">
    <property type="entry name" value="ORF904-like_C"/>
</dbReference>
<dbReference type="Gene3D" id="3.40.50.300">
    <property type="entry name" value="P-loop containing nucleotide triphosphate hydrolases"/>
    <property type="match status" value="1"/>
</dbReference>
<reference evidence="5 6" key="2">
    <citation type="submission" date="2016-08" db="EMBL/GenBank/DDBJ databases">
        <title>Pervasive Adenine N6-methylation of Active Genes in Fungi.</title>
        <authorList>
            <consortium name="DOE Joint Genome Institute"/>
            <person name="Mondo S.J."/>
            <person name="Dannebaum R.O."/>
            <person name="Kuo R.C."/>
            <person name="Labutti K."/>
            <person name="Haridas S."/>
            <person name="Kuo A."/>
            <person name="Salamov A."/>
            <person name="Ahrendt S.R."/>
            <person name="Lipzen A."/>
            <person name="Sullivan W."/>
            <person name="Andreopoulos W.B."/>
            <person name="Clum A."/>
            <person name="Lindquist E."/>
            <person name="Daum C."/>
            <person name="Ramamoorthy G.K."/>
            <person name="Gryganskyi A."/>
            <person name="Culley D."/>
            <person name="Magnuson J.K."/>
            <person name="James T.Y."/>
            <person name="O'Malley M.A."/>
            <person name="Stajich J.E."/>
            <person name="Spatafora J.W."/>
            <person name="Visel A."/>
            <person name="Grigoriev I.V."/>
        </authorList>
    </citation>
    <scope>NUCLEOTIDE SEQUENCE [LARGE SCALE GENOMIC DNA]</scope>
    <source>
        <strain evidence="6">finn</strain>
    </source>
</reference>
<dbReference type="STRING" id="1754191.A0A1Y1VK07"/>
<dbReference type="GO" id="GO:0016787">
    <property type="term" value="F:hydrolase activity"/>
    <property type="evidence" value="ECO:0007669"/>
    <property type="project" value="UniProtKB-KW"/>
</dbReference>
<evidence type="ECO:0000256" key="1">
    <source>
        <dbReference type="ARBA" id="ARBA00022741"/>
    </source>
</evidence>
<dbReference type="OrthoDB" id="2146924at2759"/>